<protein>
    <submittedName>
        <fullName evidence="3">SAM-dependent methyltransferase</fullName>
    </submittedName>
</protein>
<proteinExistence type="predicted"/>
<name>A0A2K9PMM7_9FLAO</name>
<dbReference type="InterPro" id="IPR041698">
    <property type="entry name" value="Methyltransf_25"/>
</dbReference>
<dbReference type="PANTHER" id="PTHR43861">
    <property type="entry name" value="TRANS-ACONITATE 2-METHYLTRANSFERASE-RELATED"/>
    <property type="match status" value="1"/>
</dbReference>
<dbReference type="InterPro" id="IPR029063">
    <property type="entry name" value="SAM-dependent_MTases_sf"/>
</dbReference>
<accession>A0A2K9PMM7</accession>
<organism evidence="3 4">
    <name type="scientific">Flavivirga eckloniae</name>
    <dbReference type="NCBI Taxonomy" id="1803846"/>
    <lineage>
        <taxon>Bacteria</taxon>
        <taxon>Pseudomonadati</taxon>
        <taxon>Bacteroidota</taxon>
        <taxon>Flavobacteriia</taxon>
        <taxon>Flavobacteriales</taxon>
        <taxon>Flavobacteriaceae</taxon>
        <taxon>Flavivirga</taxon>
    </lineage>
</organism>
<dbReference type="OrthoDB" id="9804312at2"/>
<feature type="domain" description="Methyltransferase" evidence="2">
    <location>
        <begin position="49"/>
        <end position="136"/>
    </location>
</feature>
<dbReference type="PANTHER" id="PTHR43861:SF3">
    <property type="entry name" value="PUTATIVE (AFU_ORTHOLOGUE AFUA_2G14390)-RELATED"/>
    <property type="match status" value="1"/>
</dbReference>
<evidence type="ECO:0000313" key="3">
    <source>
        <dbReference type="EMBL" id="AUP78324.1"/>
    </source>
</evidence>
<evidence type="ECO:0000313" key="4">
    <source>
        <dbReference type="Proteomes" id="UP000235826"/>
    </source>
</evidence>
<dbReference type="GO" id="GO:0032259">
    <property type="term" value="P:methylation"/>
    <property type="evidence" value="ECO:0007669"/>
    <property type="project" value="UniProtKB-KW"/>
</dbReference>
<dbReference type="GO" id="GO:0008168">
    <property type="term" value="F:methyltransferase activity"/>
    <property type="evidence" value="ECO:0007669"/>
    <property type="project" value="UniProtKB-KW"/>
</dbReference>
<dbReference type="SUPFAM" id="SSF53335">
    <property type="entry name" value="S-adenosyl-L-methionine-dependent methyltransferases"/>
    <property type="match status" value="1"/>
</dbReference>
<keyword evidence="3" id="KW-0489">Methyltransferase</keyword>
<evidence type="ECO:0000256" key="1">
    <source>
        <dbReference type="ARBA" id="ARBA00022679"/>
    </source>
</evidence>
<sequence length="213" mass="24444">MEKQSELKYKEFWNERYQDSNYAYGKEPNMFFKEQLQKLKPGAILLPADGEGRNGVFAAKLGWEVTAVDLSKEGHRKALQLASEQHVNIDYVVEDIQNVELLNKPFDAIALIYAHFSSWKISPIHQKLTQLLKENGMIIFEAYSKKHLAYKEVNPKVGGPGDIDMLFSLEQIRADFKDLEIQVLEEKEIILNEGEFHKGTGSVIRFVGKRISQ</sequence>
<dbReference type="AlphaFoldDB" id="A0A2K9PMM7"/>
<dbReference type="Gene3D" id="3.40.50.150">
    <property type="entry name" value="Vaccinia Virus protein VP39"/>
    <property type="match status" value="1"/>
</dbReference>
<keyword evidence="4" id="KW-1185">Reference proteome</keyword>
<dbReference type="KEGG" id="fek:C1H87_06190"/>
<evidence type="ECO:0000259" key="2">
    <source>
        <dbReference type="Pfam" id="PF13649"/>
    </source>
</evidence>
<reference evidence="3 4" key="1">
    <citation type="submission" date="2018-01" db="EMBL/GenBank/DDBJ databases">
        <title>Complete genome sequence of Flavivirga eckloniae ECD14 isolated from seaweed Ecklonia cava.</title>
        <authorList>
            <person name="Lee J.H."/>
            <person name="Baik K.S."/>
            <person name="Seong C.N."/>
        </authorList>
    </citation>
    <scope>NUCLEOTIDE SEQUENCE [LARGE SCALE GENOMIC DNA]</scope>
    <source>
        <strain evidence="3 4">ECD14</strain>
    </source>
</reference>
<gene>
    <name evidence="3" type="ORF">C1H87_06190</name>
</gene>
<keyword evidence="1 3" id="KW-0808">Transferase</keyword>
<dbReference type="Proteomes" id="UP000235826">
    <property type="component" value="Chromosome"/>
</dbReference>
<dbReference type="EMBL" id="CP025791">
    <property type="protein sequence ID" value="AUP78324.1"/>
    <property type="molecule type" value="Genomic_DNA"/>
</dbReference>
<dbReference type="Pfam" id="PF13649">
    <property type="entry name" value="Methyltransf_25"/>
    <property type="match status" value="1"/>
</dbReference>
<dbReference type="CDD" id="cd02440">
    <property type="entry name" value="AdoMet_MTases"/>
    <property type="match status" value="1"/>
</dbReference>
<dbReference type="RefSeq" id="WP_102754980.1">
    <property type="nucleotide sequence ID" value="NZ_CP025791.1"/>
</dbReference>